<evidence type="ECO:0000256" key="3">
    <source>
        <dbReference type="ARBA" id="ARBA00022553"/>
    </source>
</evidence>
<keyword evidence="7" id="KW-0812">Transmembrane</keyword>
<dbReference type="PANTHER" id="PTHR45436">
    <property type="entry name" value="SENSOR HISTIDINE KINASE YKOH"/>
    <property type="match status" value="1"/>
</dbReference>
<dbReference type="RefSeq" id="WP_312882301.1">
    <property type="nucleotide sequence ID" value="NZ_JACHJW010000001.1"/>
</dbReference>
<comment type="catalytic activity">
    <reaction evidence="1">
        <text>ATP + protein L-histidine = ADP + protein N-phospho-L-histidine.</text>
        <dbReference type="EC" id="2.7.13.3"/>
    </reaction>
</comment>
<keyword evidence="3" id="KW-0597">Phosphoprotein</keyword>
<dbReference type="GO" id="GO:0000160">
    <property type="term" value="P:phosphorelay signal transduction system"/>
    <property type="evidence" value="ECO:0007669"/>
    <property type="project" value="TreeGrafter"/>
</dbReference>
<feature type="region of interest" description="Disordered" evidence="6">
    <location>
        <begin position="611"/>
        <end position="851"/>
    </location>
</feature>
<keyword evidence="10" id="KW-1185">Reference proteome</keyword>
<evidence type="ECO:0000256" key="2">
    <source>
        <dbReference type="ARBA" id="ARBA00012438"/>
    </source>
</evidence>
<dbReference type="GO" id="GO:0004673">
    <property type="term" value="F:protein histidine kinase activity"/>
    <property type="evidence" value="ECO:0007669"/>
    <property type="project" value="UniProtKB-EC"/>
</dbReference>
<dbReference type="Pfam" id="PF02518">
    <property type="entry name" value="HATPase_c"/>
    <property type="match status" value="1"/>
</dbReference>
<evidence type="ECO:0000256" key="1">
    <source>
        <dbReference type="ARBA" id="ARBA00000085"/>
    </source>
</evidence>
<dbReference type="InterPro" id="IPR010910">
    <property type="entry name" value="Nitrate/nitrite_sensing_bac"/>
</dbReference>
<dbReference type="InterPro" id="IPR013587">
    <property type="entry name" value="Nitrate/nitrite_sensing"/>
</dbReference>
<dbReference type="PANTHER" id="PTHR45436:SF5">
    <property type="entry name" value="SENSOR HISTIDINE KINASE TRCS"/>
    <property type="match status" value="1"/>
</dbReference>
<evidence type="ECO:0000256" key="7">
    <source>
        <dbReference type="SAM" id="Phobius"/>
    </source>
</evidence>
<dbReference type="SMART" id="SM00387">
    <property type="entry name" value="HATPase_c"/>
    <property type="match status" value="1"/>
</dbReference>
<evidence type="ECO:0000256" key="6">
    <source>
        <dbReference type="SAM" id="MobiDB-lite"/>
    </source>
</evidence>
<dbReference type="InterPro" id="IPR003594">
    <property type="entry name" value="HATPase_dom"/>
</dbReference>
<evidence type="ECO:0000313" key="9">
    <source>
        <dbReference type="EMBL" id="MBB4960400.1"/>
    </source>
</evidence>
<protein>
    <recommendedName>
        <fullName evidence="2">histidine kinase</fullName>
        <ecNumber evidence="2">2.7.13.3</ecNumber>
    </recommendedName>
</protein>
<dbReference type="InterPro" id="IPR036890">
    <property type="entry name" value="HATPase_C_sf"/>
</dbReference>
<dbReference type="EC" id="2.7.13.3" evidence="2"/>
<feature type="domain" description="NIT" evidence="8">
    <location>
        <begin position="36"/>
        <end position="285"/>
    </location>
</feature>
<gene>
    <name evidence="9" type="ORF">FHR38_004133</name>
</gene>
<dbReference type="EMBL" id="JACHJW010000001">
    <property type="protein sequence ID" value="MBB4960400.1"/>
    <property type="molecule type" value="Genomic_DNA"/>
</dbReference>
<evidence type="ECO:0000256" key="5">
    <source>
        <dbReference type="ARBA" id="ARBA00022777"/>
    </source>
</evidence>
<keyword evidence="7" id="KW-0472">Membrane</keyword>
<evidence type="ECO:0000259" key="8">
    <source>
        <dbReference type="PROSITE" id="PS50906"/>
    </source>
</evidence>
<evidence type="ECO:0000313" key="10">
    <source>
        <dbReference type="Proteomes" id="UP000578819"/>
    </source>
</evidence>
<dbReference type="GO" id="GO:0005886">
    <property type="term" value="C:plasma membrane"/>
    <property type="evidence" value="ECO:0007669"/>
    <property type="project" value="TreeGrafter"/>
</dbReference>
<dbReference type="Proteomes" id="UP000578819">
    <property type="component" value="Unassembled WGS sequence"/>
</dbReference>
<proteinExistence type="predicted"/>
<reference evidence="9 10" key="1">
    <citation type="submission" date="2020-08" db="EMBL/GenBank/DDBJ databases">
        <title>Sequencing the genomes of 1000 actinobacteria strains.</title>
        <authorList>
            <person name="Klenk H.-P."/>
        </authorList>
    </citation>
    <scope>NUCLEOTIDE SEQUENCE [LARGE SCALE GENOMIC DNA]</scope>
    <source>
        <strain evidence="9 10">DSM 45886</strain>
    </source>
</reference>
<comment type="caution">
    <text evidence="9">The sequence shown here is derived from an EMBL/GenBank/DDBJ whole genome shotgun (WGS) entry which is preliminary data.</text>
</comment>
<dbReference type="SUPFAM" id="SSF55874">
    <property type="entry name" value="ATPase domain of HSP90 chaperone/DNA topoisomerase II/histidine kinase"/>
    <property type="match status" value="1"/>
</dbReference>
<evidence type="ECO:0000256" key="4">
    <source>
        <dbReference type="ARBA" id="ARBA00022679"/>
    </source>
</evidence>
<dbReference type="PROSITE" id="PS50906">
    <property type="entry name" value="NIT"/>
    <property type="match status" value="1"/>
</dbReference>
<name>A0A7W7SSY5_9ACTN</name>
<keyword evidence="7" id="KW-1133">Transmembrane helix</keyword>
<accession>A0A7W7SSY5</accession>
<dbReference type="Gene3D" id="3.30.565.10">
    <property type="entry name" value="Histidine kinase-like ATPase, C-terminal domain"/>
    <property type="match status" value="1"/>
</dbReference>
<keyword evidence="4" id="KW-0808">Transferase</keyword>
<keyword evidence="5 9" id="KW-0418">Kinase</keyword>
<dbReference type="AlphaFoldDB" id="A0A7W7SSY5"/>
<feature type="transmembrane region" description="Helical" evidence="7">
    <location>
        <begin position="289"/>
        <end position="312"/>
    </location>
</feature>
<dbReference type="Pfam" id="PF08376">
    <property type="entry name" value="NIT"/>
    <property type="match status" value="1"/>
</dbReference>
<dbReference type="InterPro" id="IPR050428">
    <property type="entry name" value="TCS_sensor_his_kinase"/>
</dbReference>
<sequence length="851" mass="90036">MPIAALLALWIFATTLTVGPALSLLNTRQLLNEVGQPGEALVVELQRERRLTTIYLAGPGPLPALDEQRARTDQAIVDFRRRASRSDVRDVAGDLLNERITQSFTALESLIPGRTSVNQRKLDRPGAVGLYSATIDSIFMAFTAMTSLPDEGLNREARAVIALIQAREKLSLADALLAGAFTAGRFADGEYNGIVQAIGNQQILYATAVAELRPSDRVAYQKMTEGAEFTQMRGLLEQLVARGRATGVPPVTAANWQRSHDPVQEQLRTFQLTAADTLVKRTKPIANRILIQLGLAGVLGLVAIVASAVIALRIGSSLVRRLTALRAMALDMAGERLPAIVGRLRRGEEVEVAREAPPMDFGTDEIGQVGHAFTEVQLTAVRSAVDEAALRRGINEVFLNIARRSQTLLHRQLALLDRMERRTEAPEELEDLFRVDHLATRMRRHAEDLVILAGAAPGRGWRNPVPMIDVIRGAISEVEDYARVDIVTVPPAAIAGRAVGDVIHVLAELIENAASFSPPQTRVQVTGQMVGNGYAIEVEDRGLGMAPEAIEDANRRLADPPEFDPANSARLGLFVVAQLGARHGIRVRLRPSPYGGITAVALVPGDLVTTEPPAVPPSRPTASAAGVPVGPRYGAATEDAGKARLAVVPDRPSTRSGATTPVLTPDGLPSRRSPALTGVPKPDPAASPGAGPAIGGPGLPGSPARPVHGVGDDGLPRRVRQSSLAPQLRVDRTGEVSATRKAAGSRPDEPALRSPTEVRTLMSALQAGTARGRQEAGWPSAGSTPASPEPTASAVQPDLSATAVQPEPTASAVRPDLSAVADQWGAAKPVPADPDDSPVADLGSTESGRDA</sequence>
<organism evidence="9 10">
    <name type="scientific">Micromonospora polyrhachis</name>
    <dbReference type="NCBI Taxonomy" id="1282883"/>
    <lineage>
        <taxon>Bacteria</taxon>
        <taxon>Bacillati</taxon>
        <taxon>Actinomycetota</taxon>
        <taxon>Actinomycetes</taxon>
        <taxon>Micromonosporales</taxon>
        <taxon>Micromonosporaceae</taxon>
        <taxon>Micromonospora</taxon>
    </lineage>
</organism>